<dbReference type="PROSITE" id="PS51684">
    <property type="entry name" value="SAM_MT_TRM5_TYW2"/>
    <property type="match status" value="1"/>
</dbReference>
<accession>A0A6G1SCQ1</accession>
<feature type="compositionally biased region" description="Polar residues" evidence="8">
    <location>
        <begin position="350"/>
        <end position="364"/>
    </location>
</feature>
<keyword evidence="6" id="KW-0819">tRNA processing</keyword>
<name>A0A6G1SCQ1_9ACAR</name>
<protein>
    <submittedName>
        <fullName evidence="10">tRNA (Guanine(37)-N1)-methyltransferase</fullName>
    </submittedName>
</protein>
<evidence type="ECO:0000313" key="10">
    <source>
        <dbReference type="EMBL" id="MDE48149.1"/>
    </source>
</evidence>
<comment type="similarity">
    <text evidence="1">Belongs to the class I-like SAM-binding methyltransferase superfamily. TRM5/TYW2 family.</text>
</comment>
<keyword evidence="4 10" id="KW-0808">Transferase</keyword>
<dbReference type="SUPFAM" id="SSF53335">
    <property type="entry name" value="S-adenosyl-L-methionine-dependent methyltransferases"/>
    <property type="match status" value="1"/>
</dbReference>
<sequence length="396" mass="45423">MHLDEMAAKAFGLTSFTAVGHLIHINLRDNLLQHKHEIGEALLRNNSRALAVVNKVNSIDNAYRNFDIEIIAKRQDCPLTDEELMVCEVNENKCRFKLDFSKVYWNSRLCTEHERIISKLNKSHDIVFDLFAGVGPFSVPAAKAKCTVYANDLNPESIKWLRINMERNKIPRNMYEIYNEDAKDFILNEMKQKLLDIYDDVEEEEPAIKPRIHILMNLPALAPTFLPYFSGLLNDVDADEQPPSTSDRKTTLQVFKEQSLDHVVYCYCFLKGAYENPKHEVQKMIEDNFGRKLTNEQLVEIFKVRNVAPFKDMYRVSIKLDEAILFSPKELVGIMKKTAGDAQPVAPVTNGYSKKMTSMDTQGTKRLHENSSTDESTDVEVETTKRAKISDYCAIM</sequence>
<organism evidence="10">
    <name type="scientific">Aceria tosichella</name>
    <name type="common">wheat curl mite</name>
    <dbReference type="NCBI Taxonomy" id="561515"/>
    <lineage>
        <taxon>Eukaryota</taxon>
        <taxon>Metazoa</taxon>
        <taxon>Ecdysozoa</taxon>
        <taxon>Arthropoda</taxon>
        <taxon>Chelicerata</taxon>
        <taxon>Arachnida</taxon>
        <taxon>Acari</taxon>
        <taxon>Acariformes</taxon>
        <taxon>Trombidiformes</taxon>
        <taxon>Prostigmata</taxon>
        <taxon>Eupodina</taxon>
        <taxon>Eriophyoidea</taxon>
        <taxon>Eriophyidae</taxon>
        <taxon>Eriophyinae</taxon>
        <taxon>Aceriini</taxon>
        <taxon>Aceria</taxon>
    </lineage>
</organism>
<reference evidence="10" key="1">
    <citation type="submission" date="2018-10" db="EMBL/GenBank/DDBJ databases">
        <title>Transcriptome assembly of Aceria tosichella (Wheat curl mite) Type 2.</title>
        <authorList>
            <person name="Scully E.D."/>
            <person name="Geib S.M."/>
            <person name="Palmer N.A."/>
            <person name="Gupta A.K."/>
            <person name="Sarath G."/>
            <person name="Tatineni S."/>
        </authorList>
    </citation>
    <scope>NUCLEOTIDE SEQUENCE</scope>
    <source>
        <strain evidence="10">LincolnNE</strain>
    </source>
</reference>
<dbReference type="Gene3D" id="3.30.300.110">
    <property type="entry name" value="Met-10+ protein-like domains"/>
    <property type="match status" value="1"/>
</dbReference>
<feature type="region of interest" description="Disordered" evidence="8">
    <location>
        <begin position="349"/>
        <end position="381"/>
    </location>
</feature>
<evidence type="ECO:0000256" key="5">
    <source>
        <dbReference type="ARBA" id="ARBA00022691"/>
    </source>
</evidence>
<dbReference type="GO" id="GO:0052906">
    <property type="term" value="F:tRNA (guanine(37)-N1)-methyltransferase activity"/>
    <property type="evidence" value="ECO:0007669"/>
    <property type="project" value="UniProtKB-EC"/>
</dbReference>
<evidence type="ECO:0000256" key="6">
    <source>
        <dbReference type="ARBA" id="ARBA00022694"/>
    </source>
</evidence>
<dbReference type="EMBL" id="GGYP01003378">
    <property type="protein sequence ID" value="MDE48149.1"/>
    <property type="molecule type" value="Transcribed_RNA"/>
</dbReference>
<dbReference type="PANTHER" id="PTHR23245:SF36">
    <property type="entry name" value="TRNA (GUANINE(37)-N1)-METHYLTRANSFERASE"/>
    <property type="match status" value="1"/>
</dbReference>
<dbReference type="InterPro" id="IPR030382">
    <property type="entry name" value="MeTrfase_TRM5/TYW2"/>
</dbReference>
<dbReference type="Pfam" id="PF25133">
    <property type="entry name" value="TYW2_N_2"/>
    <property type="match status" value="1"/>
</dbReference>
<keyword evidence="5" id="KW-0949">S-adenosyl-L-methionine</keyword>
<dbReference type="AlphaFoldDB" id="A0A6G1SCQ1"/>
<dbReference type="Gene3D" id="3.40.50.150">
    <property type="entry name" value="Vaccinia Virus protein VP39"/>
    <property type="match status" value="1"/>
</dbReference>
<comment type="catalytic activity">
    <reaction evidence="7">
        <text>guanosine(37) in tRNA + S-adenosyl-L-methionine = N(1)-methylguanosine(37) in tRNA + S-adenosyl-L-homocysteine + H(+)</text>
        <dbReference type="Rhea" id="RHEA:36899"/>
        <dbReference type="Rhea" id="RHEA-COMP:10145"/>
        <dbReference type="Rhea" id="RHEA-COMP:10147"/>
        <dbReference type="ChEBI" id="CHEBI:15378"/>
        <dbReference type="ChEBI" id="CHEBI:57856"/>
        <dbReference type="ChEBI" id="CHEBI:59789"/>
        <dbReference type="ChEBI" id="CHEBI:73542"/>
        <dbReference type="ChEBI" id="CHEBI:74269"/>
        <dbReference type="EC" id="2.1.1.228"/>
    </reaction>
</comment>
<evidence type="ECO:0000256" key="2">
    <source>
        <dbReference type="ARBA" id="ARBA00022490"/>
    </source>
</evidence>
<evidence type="ECO:0000256" key="3">
    <source>
        <dbReference type="ARBA" id="ARBA00022603"/>
    </source>
</evidence>
<keyword evidence="3 10" id="KW-0489">Methyltransferase</keyword>
<dbReference type="InterPro" id="IPR056743">
    <property type="entry name" value="TRM5-TYW2-like_MTfase"/>
</dbReference>
<dbReference type="CDD" id="cd02440">
    <property type="entry name" value="AdoMet_MTases"/>
    <property type="match status" value="1"/>
</dbReference>
<evidence type="ECO:0000256" key="1">
    <source>
        <dbReference type="ARBA" id="ARBA00009775"/>
    </source>
</evidence>
<evidence type="ECO:0000256" key="7">
    <source>
        <dbReference type="ARBA" id="ARBA00047783"/>
    </source>
</evidence>
<dbReference type="PANTHER" id="PTHR23245">
    <property type="entry name" value="TRNA METHYLTRANSFERASE"/>
    <property type="match status" value="1"/>
</dbReference>
<evidence type="ECO:0000256" key="8">
    <source>
        <dbReference type="SAM" id="MobiDB-lite"/>
    </source>
</evidence>
<dbReference type="InterPro" id="IPR056744">
    <property type="entry name" value="TRM5/TYW2-like_N"/>
</dbReference>
<evidence type="ECO:0000256" key="4">
    <source>
        <dbReference type="ARBA" id="ARBA00022679"/>
    </source>
</evidence>
<dbReference type="InterPro" id="IPR029063">
    <property type="entry name" value="SAM-dependent_MTases_sf"/>
</dbReference>
<proteinExistence type="inferred from homology"/>
<gene>
    <name evidence="10" type="ORF">g.9343</name>
</gene>
<dbReference type="GO" id="GO:0002939">
    <property type="term" value="P:tRNA N1-guanine methylation"/>
    <property type="evidence" value="ECO:0007669"/>
    <property type="project" value="TreeGrafter"/>
</dbReference>
<dbReference type="GO" id="GO:0005759">
    <property type="term" value="C:mitochondrial matrix"/>
    <property type="evidence" value="ECO:0007669"/>
    <property type="project" value="TreeGrafter"/>
</dbReference>
<evidence type="ECO:0000259" key="9">
    <source>
        <dbReference type="PROSITE" id="PS51684"/>
    </source>
</evidence>
<dbReference type="Pfam" id="PF02475">
    <property type="entry name" value="TRM5-TYW2_MTfase"/>
    <property type="match status" value="1"/>
</dbReference>
<dbReference type="FunFam" id="3.30.300.110:FF:000001">
    <property type="entry name" value="tRNA (guanine(37)-N1)-methyltransferase"/>
    <property type="match status" value="1"/>
</dbReference>
<dbReference type="GO" id="GO:0070901">
    <property type="term" value="P:mitochondrial tRNA methylation"/>
    <property type="evidence" value="ECO:0007669"/>
    <property type="project" value="TreeGrafter"/>
</dbReference>
<keyword evidence="2" id="KW-0963">Cytoplasm</keyword>
<feature type="domain" description="SAM-dependent methyltransferase TRM5/TYW2-type" evidence="9">
    <location>
        <begin position="16"/>
        <end position="322"/>
    </location>
</feature>